<dbReference type="NCBIfam" id="NF002937">
    <property type="entry name" value="PRK03584.1"/>
    <property type="match status" value="1"/>
</dbReference>
<evidence type="ECO:0000259" key="5">
    <source>
        <dbReference type="Pfam" id="PF00501"/>
    </source>
</evidence>
<dbReference type="GO" id="GO:0030729">
    <property type="term" value="F:acetoacetate-CoA ligase activity"/>
    <property type="evidence" value="ECO:0007669"/>
    <property type="project" value="InterPro"/>
</dbReference>
<dbReference type="InterPro" id="IPR032387">
    <property type="entry name" value="ACAS_N"/>
</dbReference>
<dbReference type="InterPro" id="IPR005914">
    <property type="entry name" value="Acac_CoA_synth"/>
</dbReference>
<evidence type="ECO:0000256" key="4">
    <source>
        <dbReference type="ARBA" id="ARBA00022840"/>
    </source>
</evidence>
<feature type="domain" description="AMP-dependent synthetase/ligase" evidence="5">
    <location>
        <begin position="109"/>
        <end position="451"/>
    </location>
</feature>
<comment type="similarity">
    <text evidence="1">Belongs to the ATP-dependent AMP-binding enzyme family.</text>
</comment>
<proteinExistence type="inferred from homology"/>
<keyword evidence="2" id="KW-0436">Ligase</keyword>
<dbReference type="PANTHER" id="PTHR42921:SF1">
    <property type="entry name" value="ACETOACETYL-COA SYNTHETASE"/>
    <property type="match status" value="1"/>
</dbReference>
<evidence type="ECO:0000256" key="2">
    <source>
        <dbReference type="ARBA" id="ARBA00022598"/>
    </source>
</evidence>
<protein>
    <recommendedName>
        <fullName evidence="9">AMP-dependent synthetase/ligase domain-containing protein</fullName>
    </recommendedName>
</protein>
<sequence>MPDAPLAASSTLLSSHHDQLWCPRDPASSQTDQFRRHINARYSLDLRTYEDLWAWSVSHTGTFWSEVWDWEGVVGEKGPGPYVDEKATPRDNPRWFEGASLNWAENQLRHARGHPDDIAIVQISEACPGWEPGKKVVSQKELYALVGKAQRAMKREGVVQGDTVAFWGGNCLEAVVTLLAASSLGAIFSSAAADFGVDGVLERLQQIRPKLLVITNGVVYAETPRPLLPLLPPLLAALDNPPLRTVIVDHLPSGMVPVPSTLREERVGAWNQWLDDREGEVEFLRMGFNEPIWILFSSGTTGKPKAIVHRQGGMLIDSLREHHLAGDIGRGDVFFYYTTPGWMMFQYLASGLATGATIVLYEGSPLKHPSTLWQAVDDLGVTVLGTSAKWIEQISKHYPEVGQKHSLSTLKQILSTGSPLPPQLFDFVYRNVKQDVLLGSVTGGTDICSVFAGRNTCLPVFRGEIQSRMLGFALETTAAEPGLPGELICTAAFPIEPLGFWPLPGHGHPDTLVAAAQERFAESYFKDDQGRWYHGDYIQITPSRSGNGGGVLMLGRSDGVLNPGGIRFGPTDIYTVLEHQEFAELGVEETLVVGLMVDGGADEKVVLFVKMAEGKNLDELLIKRIKTSIRLARSARHVPGKILQVNDVPVTLTGKRVEVPIRKVINGAPVSSINPATLRNPSCLEEYAKLGEALRKEEGTERN</sequence>
<dbReference type="InterPro" id="IPR045851">
    <property type="entry name" value="AMP-bd_C_sf"/>
</dbReference>
<dbReference type="GO" id="GO:0005524">
    <property type="term" value="F:ATP binding"/>
    <property type="evidence" value="ECO:0007669"/>
    <property type="project" value="UniProtKB-KW"/>
</dbReference>
<organism evidence="7 8">
    <name type="scientific">Saitozyma podzolica</name>
    <dbReference type="NCBI Taxonomy" id="1890683"/>
    <lineage>
        <taxon>Eukaryota</taxon>
        <taxon>Fungi</taxon>
        <taxon>Dikarya</taxon>
        <taxon>Basidiomycota</taxon>
        <taxon>Agaricomycotina</taxon>
        <taxon>Tremellomycetes</taxon>
        <taxon>Tremellales</taxon>
        <taxon>Trimorphomycetaceae</taxon>
        <taxon>Saitozyma</taxon>
    </lineage>
</organism>
<dbReference type="OrthoDB" id="10253869at2759"/>
<accession>A0A427XRD2</accession>
<dbReference type="InterPro" id="IPR000873">
    <property type="entry name" value="AMP-dep_synth/lig_dom"/>
</dbReference>
<dbReference type="PROSITE" id="PS00455">
    <property type="entry name" value="AMP_BINDING"/>
    <property type="match status" value="1"/>
</dbReference>
<feature type="domain" description="Acetyl-coenzyme A synthetase N-terminal" evidence="6">
    <location>
        <begin position="49"/>
        <end position="106"/>
    </location>
</feature>
<dbReference type="NCBIfam" id="TIGR01217">
    <property type="entry name" value="ac_ac_CoA_syn"/>
    <property type="match status" value="1"/>
</dbReference>
<dbReference type="PANTHER" id="PTHR42921">
    <property type="entry name" value="ACETOACETYL-COA SYNTHETASE"/>
    <property type="match status" value="1"/>
</dbReference>
<dbReference type="InterPro" id="IPR020845">
    <property type="entry name" value="AMP-binding_CS"/>
</dbReference>
<dbReference type="InterPro" id="IPR042099">
    <property type="entry name" value="ANL_N_sf"/>
</dbReference>
<evidence type="ECO:0008006" key="9">
    <source>
        <dbReference type="Google" id="ProtNLM"/>
    </source>
</evidence>
<reference evidence="7 8" key="1">
    <citation type="submission" date="2018-11" db="EMBL/GenBank/DDBJ databases">
        <title>Genome sequence of Saitozyma podzolica DSM 27192.</title>
        <authorList>
            <person name="Aliyu H."/>
            <person name="Gorte O."/>
            <person name="Ochsenreither K."/>
        </authorList>
    </citation>
    <scope>NUCLEOTIDE SEQUENCE [LARGE SCALE GENOMIC DNA]</scope>
    <source>
        <strain evidence="7 8">DSM 27192</strain>
    </source>
</reference>
<gene>
    <name evidence="7" type="ORF">EHS25_006941</name>
</gene>
<evidence type="ECO:0000313" key="8">
    <source>
        <dbReference type="Proteomes" id="UP000279259"/>
    </source>
</evidence>
<dbReference type="Pfam" id="PF16177">
    <property type="entry name" value="ACAS_N"/>
    <property type="match status" value="1"/>
</dbReference>
<evidence type="ECO:0000256" key="3">
    <source>
        <dbReference type="ARBA" id="ARBA00022741"/>
    </source>
</evidence>
<dbReference type="AlphaFoldDB" id="A0A427XRD2"/>
<dbReference type="SUPFAM" id="SSF56801">
    <property type="entry name" value="Acetyl-CoA synthetase-like"/>
    <property type="match status" value="1"/>
</dbReference>
<comment type="caution">
    <text evidence="7">The sequence shown here is derived from an EMBL/GenBank/DDBJ whole genome shotgun (WGS) entry which is preliminary data.</text>
</comment>
<keyword evidence="8" id="KW-1185">Reference proteome</keyword>
<dbReference type="STRING" id="1890683.A0A427XRD2"/>
<dbReference type="GO" id="GO:0006629">
    <property type="term" value="P:lipid metabolic process"/>
    <property type="evidence" value="ECO:0007669"/>
    <property type="project" value="InterPro"/>
</dbReference>
<dbReference type="Pfam" id="PF00501">
    <property type="entry name" value="AMP-binding"/>
    <property type="match status" value="1"/>
</dbReference>
<dbReference type="Gene3D" id="3.40.50.12780">
    <property type="entry name" value="N-terminal domain of ligase-like"/>
    <property type="match status" value="1"/>
</dbReference>
<name>A0A427XRD2_9TREE</name>
<evidence type="ECO:0000259" key="6">
    <source>
        <dbReference type="Pfam" id="PF16177"/>
    </source>
</evidence>
<evidence type="ECO:0000256" key="1">
    <source>
        <dbReference type="ARBA" id="ARBA00006432"/>
    </source>
</evidence>
<dbReference type="EMBL" id="RSCD01000031">
    <property type="protein sequence ID" value="RSH81409.1"/>
    <property type="molecule type" value="Genomic_DNA"/>
</dbReference>
<keyword evidence="3" id="KW-0547">Nucleotide-binding</keyword>
<dbReference type="Gene3D" id="3.30.300.30">
    <property type="match status" value="1"/>
</dbReference>
<keyword evidence="4" id="KW-0067">ATP-binding</keyword>
<dbReference type="Proteomes" id="UP000279259">
    <property type="component" value="Unassembled WGS sequence"/>
</dbReference>
<evidence type="ECO:0000313" key="7">
    <source>
        <dbReference type="EMBL" id="RSH81409.1"/>
    </source>
</evidence>